<dbReference type="Proteomes" id="UP000297890">
    <property type="component" value="Unassembled WGS sequence"/>
</dbReference>
<dbReference type="Pfam" id="PF07690">
    <property type="entry name" value="MFS_1"/>
    <property type="match status" value="1"/>
</dbReference>
<dbReference type="Gene3D" id="1.20.1250.20">
    <property type="entry name" value="MFS general substrate transporter like domains"/>
    <property type="match status" value="1"/>
</dbReference>
<keyword evidence="7" id="KW-1185">Reference proteome</keyword>
<evidence type="ECO:0000259" key="5">
    <source>
        <dbReference type="PROSITE" id="PS50850"/>
    </source>
</evidence>
<feature type="transmembrane region" description="Helical" evidence="4">
    <location>
        <begin position="168"/>
        <end position="192"/>
    </location>
</feature>
<protein>
    <submittedName>
        <fullName evidence="6">MFS transporter</fullName>
    </submittedName>
</protein>
<gene>
    <name evidence="6" type="ORF">E4680_02005</name>
</gene>
<name>A0A4Z0FE32_9GAMM</name>
<accession>A0A4Z0FE32</accession>
<feature type="transmembrane region" description="Helical" evidence="4">
    <location>
        <begin position="370"/>
        <end position="390"/>
    </location>
</feature>
<dbReference type="AlphaFoldDB" id="A0A4Z0FE32"/>
<dbReference type="InterPro" id="IPR020846">
    <property type="entry name" value="MFS_dom"/>
</dbReference>
<sequence>MPDQSTRHPWKRRLNQHPFASLMVANFCFFMGFATFFLLPKYLITELGASDRQVGTIMAAYGLCMVACLPFIGSGSDRHGRRPFLIAGAGLLGLTALAFIGVGDMGSTPYLLRGLQGLAFACWFVNSSTLAVDLVDPARRGGALGLFGVSTLVTYGLAPALAEWVAHMHGFIPVFVLASGWSLLALLVGSRLPEPTSQRESRRPATSRSWRRLAFEPVIGKIATSALLMGLAFGTVLVFSQPQALARGIEPVTLLTLAFALTSIMIRLGFSHLVDGNSKRFVLTLSLIAMAAGTSLLARIDSQSVYVLCGILVGIGHSLAYPTLNVMLINHLPSHEHGRGMSLFVAAFNIGTILAQFGLGLAVVRVGLPGIFLIAGSLVLLAIPCALSAVGPPAGMRSQ</sequence>
<evidence type="ECO:0000313" key="6">
    <source>
        <dbReference type="EMBL" id="TFZ83778.1"/>
    </source>
</evidence>
<dbReference type="GO" id="GO:0022857">
    <property type="term" value="F:transmembrane transporter activity"/>
    <property type="evidence" value="ECO:0007669"/>
    <property type="project" value="InterPro"/>
</dbReference>
<dbReference type="InterPro" id="IPR036259">
    <property type="entry name" value="MFS_trans_sf"/>
</dbReference>
<keyword evidence="2 4" id="KW-1133">Transmembrane helix</keyword>
<feature type="transmembrane region" description="Helical" evidence="4">
    <location>
        <begin position="213"/>
        <end position="239"/>
    </location>
</feature>
<feature type="transmembrane region" description="Helical" evidence="4">
    <location>
        <begin position="54"/>
        <end position="72"/>
    </location>
</feature>
<feature type="domain" description="Major facilitator superfamily (MFS) profile" evidence="5">
    <location>
        <begin position="18"/>
        <end position="394"/>
    </location>
</feature>
<feature type="transmembrane region" description="Helical" evidence="4">
    <location>
        <begin position="341"/>
        <end position="364"/>
    </location>
</feature>
<evidence type="ECO:0000256" key="2">
    <source>
        <dbReference type="ARBA" id="ARBA00022989"/>
    </source>
</evidence>
<feature type="transmembrane region" description="Helical" evidence="4">
    <location>
        <begin position="142"/>
        <end position="162"/>
    </location>
</feature>
<dbReference type="EMBL" id="SRIO01000002">
    <property type="protein sequence ID" value="TFZ83778.1"/>
    <property type="molecule type" value="Genomic_DNA"/>
</dbReference>
<dbReference type="RefSeq" id="WP_135280705.1">
    <property type="nucleotide sequence ID" value="NZ_SRIO01000002.1"/>
</dbReference>
<comment type="caution">
    <text evidence="6">The sequence shown here is derived from an EMBL/GenBank/DDBJ whole genome shotgun (WGS) entry which is preliminary data.</text>
</comment>
<evidence type="ECO:0000256" key="1">
    <source>
        <dbReference type="ARBA" id="ARBA00022692"/>
    </source>
</evidence>
<dbReference type="OrthoDB" id="322544at2"/>
<reference evidence="6 7" key="1">
    <citation type="journal article" date="2019" name="ISME J.">
        <title>Candidatus Macondimonas diazotrophica, a novel gammaproteobacterial genus dominating crude-oil-contaminated coastal sediments.</title>
        <authorList>
            <person name="Karthikeyan S."/>
            <person name="Konstantinidis K."/>
        </authorList>
    </citation>
    <scope>NUCLEOTIDE SEQUENCE [LARGE SCALE GENOMIC DNA]</scope>
    <source>
        <strain evidence="6 7">KTK01</strain>
    </source>
</reference>
<dbReference type="InterPro" id="IPR052714">
    <property type="entry name" value="MFS_Exporter"/>
</dbReference>
<dbReference type="InterPro" id="IPR011701">
    <property type="entry name" value="MFS"/>
</dbReference>
<keyword evidence="1 4" id="KW-0812">Transmembrane</keyword>
<feature type="transmembrane region" description="Helical" evidence="4">
    <location>
        <begin position="305"/>
        <end position="329"/>
    </location>
</feature>
<evidence type="ECO:0000313" key="7">
    <source>
        <dbReference type="Proteomes" id="UP000297890"/>
    </source>
</evidence>
<keyword evidence="3 4" id="KW-0472">Membrane</keyword>
<feature type="transmembrane region" description="Helical" evidence="4">
    <location>
        <begin position="115"/>
        <end position="135"/>
    </location>
</feature>
<dbReference type="PANTHER" id="PTHR23531">
    <property type="entry name" value="QUINOLENE RESISTANCE PROTEIN NORA"/>
    <property type="match status" value="1"/>
</dbReference>
<proteinExistence type="predicted"/>
<dbReference type="PANTHER" id="PTHR23531:SF1">
    <property type="entry name" value="QUINOLENE RESISTANCE PROTEIN NORA"/>
    <property type="match status" value="1"/>
</dbReference>
<feature type="transmembrane region" description="Helical" evidence="4">
    <location>
        <begin position="20"/>
        <end position="39"/>
    </location>
</feature>
<feature type="transmembrane region" description="Helical" evidence="4">
    <location>
        <begin position="251"/>
        <end position="270"/>
    </location>
</feature>
<organism evidence="6 7">
    <name type="scientific">Candidatus Macondimonas diazotrophica</name>
    <dbReference type="NCBI Taxonomy" id="2305248"/>
    <lineage>
        <taxon>Bacteria</taxon>
        <taxon>Pseudomonadati</taxon>
        <taxon>Pseudomonadota</taxon>
        <taxon>Gammaproteobacteria</taxon>
        <taxon>Chromatiales</taxon>
        <taxon>Ectothiorhodospiraceae</taxon>
        <taxon>Candidatus Macondimonas</taxon>
    </lineage>
</organism>
<evidence type="ECO:0000256" key="4">
    <source>
        <dbReference type="SAM" id="Phobius"/>
    </source>
</evidence>
<dbReference type="PROSITE" id="PS50850">
    <property type="entry name" value="MFS"/>
    <property type="match status" value="1"/>
</dbReference>
<dbReference type="SUPFAM" id="SSF103473">
    <property type="entry name" value="MFS general substrate transporter"/>
    <property type="match status" value="1"/>
</dbReference>
<feature type="transmembrane region" description="Helical" evidence="4">
    <location>
        <begin position="282"/>
        <end position="299"/>
    </location>
</feature>
<evidence type="ECO:0000256" key="3">
    <source>
        <dbReference type="ARBA" id="ARBA00023136"/>
    </source>
</evidence>
<feature type="transmembrane region" description="Helical" evidence="4">
    <location>
        <begin position="84"/>
        <end position="103"/>
    </location>
</feature>